<dbReference type="InterPro" id="IPR020472">
    <property type="entry name" value="WD40_PAC1"/>
</dbReference>
<reference evidence="7" key="1">
    <citation type="submission" date="2022-01" db="EMBL/GenBank/DDBJ databases">
        <authorList>
            <person name="Braso-Vives M."/>
        </authorList>
    </citation>
    <scope>NUCLEOTIDE SEQUENCE</scope>
</reference>
<sequence>MRVMASFACSDSDIGVGAWGVCILGRSTCSYVPGLFTCIYHRTLTQDWIPGKIIQITVLLSMELYYEFVRNCVSSNADMDMPCSCEECYRNYKNVCTCIDCLMKSRRDLCQQSPCENHDFIGDIEYFPPHEDYYKQADAEILYQLKPGGNPNDQKAGAETWCSAFAPDNSYFAWSCGHRLVRLVPWKHKINNNEIEDDEGRQQGEPTLPTPKEKVIDCGEYVWAVAFGSSVSSKCHRTVNISFHRFNFGKDLILATGLQSGRIKTWDVSTGGILLYLIDHKEVIRDLQFAPDGSMFLASASRDKTLKVWDLNDDGNMKKTLKGHNGWVYSCSWSPDAKILASVGQNKTVILWDMSDYSMMRKLTGHQNDVVACDFSPDGALLATGSYDTRVILWDPYTGQKIRTFGHLFPPPSCIFSGGSNDFWVRHISFSHDGCHIATLCDDKYVRFWSIYNEEVPVKKAQLVNALCCNYSPDGCCLATGTRDGNVVFYMAPMRVQKLQHLCRLSVRRVLPSTKVDALPIPQKLMGYLKYEN</sequence>
<evidence type="ECO:0000259" key="6">
    <source>
        <dbReference type="PROSITE" id="PS50225"/>
    </source>
</evidence>
<evidence type="ECO:0000256" key="2">
    <source>
        <dbReference type="ARBA" id="ARBA00022574"/>
    </source>
</evidence>
<evidence type="ECO:0000256" key="1">
    <source>
        <dbReference type="ARBA" id="ARBA00004906"/>
    </source>
</evidence>
<keyword evidence="4" id="KW-0833">Ubl conjugation pathway</keyword>
<feature type="domain" description="SOCS box" evidence="6">
    <location>
        <begin position="495"/>
        <end position="533"/>
    </location>
</feature>
<dbReference type="PANTHER" id="PTHR15622">
    <property type="entry name" value="WD40 REPEAT PROTEIN"/>
    <property type="match status" value="1"/>
</dbReference>
<dbReference type="InterPro" id="IPR019775">
    <property type="entry name" value="WD40_repeat_CS"/>
</dbReference>
<accession>A0A8J9W3M4</accession>
<dbReference type="Pfam" id="PF07525">
    <property type="entry name" value="SOCS_box"/>
    <property type="match status" value="1"/>
</dbReference>
<dbReference type="PRINTS" id="PR00320">
    <property type="entry name" value="GPROTEINBRPT"/>
</dbReference>
<evidence type="ECO:0000313" key="7">
    <source>
        <dbReference type="EMBL" id="CAH1231714.1"/>
    </source>
</evidence>
<dbReference type="SUPFAM" id="SSF158235">
    <property type="entry name" value="SOCS box-like"/>
    <property type="match status" value="1"/>
</dbReference>
<keyword evidence="2 5" id="KW-0853">WD repeat</keyword>
<dbReference type="OrthoDB" id="538223at2759"/>
<evidence type="ECO:0000256" key="5">
    <source>
        <dbReference type="PROSITE-ProRule" id="PRU00221"/>
    </source>
</evidence>
<dbReference type="SMART" id="SM00253">
    <property type="entry name" value="SOCS"/>
    <property type="match status" value="1"/>
</dbReference>
<dbReference type="GO" id="GO:0035556">
    <property type="term" value="P:intracellular signal transduction"/>
    <property type="evidence" value="ECO:0007669"/>
    <property type="project" value="InterPro"/>
</dbReference>
<evidence type="ECO:0000313" key="8">
    <source>
        <dbReference type="Proteomes" id="UP000838412"/>
    </source>
</evidence>
<dbReference type="Gene3D" id="2.130.10.10">
    <property type="entry name" value="YVTN repeat-like/Quinoprotein amine dehydrogenase"/>
    <property type="match status" value="2"/>
</dbReference>
<dbReference type="AlphaFoldDB" id="A0A8J9W3M4"/>
<dbReference type="PROSITE" id="PS50082">
    <property type="entry name" value="WD_REPEATS_2"/>
    <property type="match status" value="3"/>
</dbReference>
<dbReference type="Pfam" id="PF00400">
    <property type="entry name" value="WD40"/>
    <property type="match status" value="5"/>
</dbReference>
<dbReference type="UniPathway" id="UPA00143"/>
<dbReference type="PROSITE" id="PS50294">
    <property type="entry name" value="WD_REPEATS_REGION"/>
    <property type="match status" value="3"/>
</dbReference>
<keyword evidence="8" id="KW-1185">Reference proteome</keyword>
<protein>
    <submittedName>
        <fullName evidence="7">WSB1 protein</fullName>
    </submittedName>
</protein>
<dbReference type="InterPro" id="IPR036036">
    <property type="entry name" value="SOCS_box-like_dom_sf"/>
</dbReference>
<gene>
    <name evidence="7" type="primary">WSB1</name>
    <name evidence="7" type="ORF">BLAG_LOCUS1317</name>
</gene>
<organism evidence="7 8">
    <name type="scientific">Branchiostoma lanceolatum</name>
    <name type="common">Common lancelet</name>
    <name type="synonym">Amphioxus lanceolatum</name>
    <dbReference type="NCBI Taxonomy" id="7740"/>
    <lineage>
        <taxon>Eukaryota</taxon>
        <taxon>Metazoa</taxon>
        <taxon>Chordata</taxon>
        <taxon>Cephalochordata</taxon>
        <taxon>Leptocardii</taxon>
        <taxon>Amphioxiformes</taxon>
        <taxon>Branchiostomatidae</taxon>
        <taxon>Branchiostoma</taxon>
    </lineage>
</organism>
<feature type="repeat" description="WD" evidence="5">
    <location>
        <begin position="321"/>
        <end position="362"/>
    </location>
</feature>
<comment type="pathway">
    <text evidence="1">Protein modification; protein ubiquitination.</text>
</comment>
<dbReference type="CDD" id="cd00200">
    <property type="entry name" value="WD40"/>
    <property type="match status" value="1"/>
</dbReference>
<dbReference type="Proteomes" id="UP000838412">
    <property type="component" value="Chromosome 1"/>
</dbReference>
<dbReference type="SMART" id="SM00969">
    <property type="entry name" value="SOCS_box"/>
    <property type="match status" value="1"/>
</dbReference>
<dbReference type="EMBL" id="OV696686">
    <property type="protein sequence ID" value="CAH1231714.1"/>
    <property type="molecule type" value="Genomic_DNA"/>
</dbReference>
<dbReference type="GO" id="GO:0000209">
    <property type="term" value="P:protein polyubiquitination"/>
    <property type="evidence" value="ECO:0007669"/>
    <property type="project" value="TreeGrafter"/>
</dbReference>
<dbReference type="InterPro" id="IPR051983">
    <property type="entry name" value="WSB_SOCS-box_domain"/>
</dbReference>
<proteinExistence type="predicted"/>
<dbReference type="PROSITE" id="PS50225">
    <property type="entry name" value="SOCS"/>
    <property type="match status" value="1"/>
</dbReference>
<evidence type="ECO:0000256" key="4">
    <source>
        <dbReference type="ARBA" id="ARBA00022786"/>
    </source>
</evidence>
<dbReference type="SUPFAM" id="SSF50978">
    <property type="entry name" value="WD40 repeat-like"/>
    <property type="match status" value="1"/>
</dbReference>
<dbReference type="PROSITE" id="PS00678">
    <property type="entry name" value="WD_REPEATS_1"/>
    <property type="match status" value="2"/>
</dbReference>
<dbReference type="SMART" id="SM00320">
    <property type="entry name" value="WD40"/>
    <property type="match status" value="6"/>
</dbReference>
<feature type="repeat" description="WD" evidence="5">
    <location>
        <begin position="363"/>
        <end position="404"/>
    </location>
</feature>
<dbReference type="Gene3D" id="1.10.750.20">
    <property type="entry name" value="SOCS box"/>
    <property type="match status" value="1"/>
</dbReference>
<feature type="repeat" description="WD" evidence="5">
    <location>
        <begin position="277"/>
        <end position="319"/>
    </location>
</feature>
<keyword evidence="3" id="KW-0677">Repeat</keyword>
<dbReference type="PANTHER" id="PTHR15622:SF2">
    <property type="entry name" value="U4_U6 SMALL NUCLEAR RIBONUCLEOPROTEIN PRP4"/>
    <property type="match status" value="1"/>
</dbReference>
<dbReference type="InterPro" id="IPR001680">
    <property type="entry name" value="WD40_rpt"/>
</dbReference>
<evidence type="ECO:0000256" key="3">
    <source>
        <dbReference type="ARBA" id="ARBA00022737"/>
    </source>
</evidence>
<dbReference type="InterPro" id="IPR036322">
    <property type="entry name" value="WD40_repeat_dom_sf"/>
</dbReference>
<name>A0A8J9W3M4_BRALA</name>
<dbReference type="InterPro" id="IPR001496">
    <property type="entry name" value="SOCS_box"/>
</dbReference>
<dbReference type="InterPro" id="IPR015943">
    <property type="entry name" value="WD40/YVTN_repeat-like_dom_sf"/>
</dbReference>